<evidence type="ECO:0000313" key="3">
    <source>
        <dbReference type="Proteomes" id="UP001596406"/>
    </source>
</evidence>
<name>A0ABD5UDP7_9EURY</name>
<sequence>MADEVVPLRWVLLFLLLALGAGAGAVVLLGGLTGGSGLLVPGLH</sequence>
<keyword evidence="3" id="KW-1185">Reference proteome</keyword>
<keyword evidence="1" id="KW-1133">Transmembrane helix</keyword>
<dbReference type="Proteomes" id="UP001596406">
    <property type="component" value="Unassembled WGS sequence"/>
</dbReference>
<comment type="caution">
    <text evidence="2">The sequence shown here is derived from an EMBL/GenBank/DDBJ whole genome shotgun (WGS) entry which is preliminary data.</text>
</comment>
<dbReference type="EMBL" id="JBHSXM010000001">
    <property type="protein sequence ID" value="MFC6837297.1"/>
    <property type="molecule type" value="Genomic_DNA"/>
</dbReference>
<organism evidence="2 3">
    <name type="scientific">Halomarina ordinaria</name>
    <dbReference type="NCBI Taxonomy" id="3033939"/>
    <lineage>
        <taxon>Archaea</taxon>
        <taxon>Methanobacteriati</taxon>
        <taxon>Methanobacteriota</taxon>
        <taxon>Stenosarchaea group</taxon>
        <taxon>Halobacteria</taxon>
        <taxon>Halobacteriales</taxon>
        <taxon>Natronomonadaceae</taxon>
        <taxon>Halomarina</taxon>
    </lineage>
</organism>
<protein>
    <submittedName>
        <fullName evidence="2">Uncharacterized protein</fullName>
    </submittedName>
</protein>
<keyword evidence="1" id="KW-0472">Membrane</keyword>
<gene>
    <name evidence="2" type="ORF">ACFQHK_12355</name>
</gene>
<reference evidence="2 3" key="1">
    <citation type="journal article" date="2019" name="Int. J. Syst. Evol. Microbiol.">
        <title>The Global Catalogue of Microorganisms (GCM) 10K type strain sequencing project: providing services to taxonomists for standard genome sequencing and annotation.</title>
        <authorList>
            <consortium name="The Broad Institute Genomics Platform"/>
            <consortium name="The Broad Institute Genome Sequencing Center for Infectious Disease"/>
            <person name="Wu L."/>
            <person name="Ma J."/>
        </authorList>
    </citation>
    <scope>NUCLEOTIDE SEQUENCE [LARGE SCALE GENOMIC DNA]</scope>
    <source>
        <strain evidence="2 3">PSRA2</strain>
    </source>
</reference>
<dbReference type="RefSeq" id="WP_304448964.1">
    <property type="nucleotide sequence ID" value="NZ_JARRAH010000001.1"/>
</dbReference>
<feature type="transmembrane region" description="Helical" evidence="1">
    <location>
        <begin position="12"/>
        <end position="40"/>
    </location>
</feature>
<accession>A0ABD5UDP7</accession>
<proteinExistence type="predicted"/>
<dbReference type="AlphaFoldDB" id="A0ABD5UDP7"/>
<evidence type="ECO:0000256" key="1">
    <source>
        <dbReference type="SAM" id="Phobius"/>
    </source>
</evidence>
<evidence type="ECO:0000313" key="2">
    <source>
        <dbReference type="EMBL" id="MFC6837297.1"/>
    </source>
</evidence>
<keyword evidence="1" id="KW-0812">Transmembrane</keyword>